<name>A0A841PP75_9HYPH</name>
<gene>
    <name evidence="2" type="ORF">HNQ71_004640</name>
</gene>
<evidence type="ECO:0000313" key="2">
    <source>
        <dbReference type="EMBL" id="MBB6411952.1"/>
    </source>
</evidence>
<dbReference type="Proteomes" id="UP000556329">
    <property type="component" value="Unassembled WGS sequence"/>
</dbReference>
<organism evidence="2 3">
    <name type="scientific">Mesorhizobium sangaii</name>
    <dbReference type="NCBI Taxonomy" id="505389"/>
    <lineage>
        <taxon>Bacteria</taxon>
        <taxon>Pseudomonadati</taxon>
        <taxon>Pseudomonadota</taxon>
        <taxon>Alphaproteobacteria</taxon>
        <taxon>Hyphomicrobiales</taxon>
        <taxon>Phyllobacteriaceae</taxon>
        <taxon>Mesorhizobium</taxon>
    </lineage>
</organism>
<keyword evidence="3" id="KW-1185">Reference proteome</keyword>
<evidence type="ECO:0000313" key="3">
    <source>
        <dbReference type="Proteomes" id="UP000556329"/>
    </source>
</evidence>
<proteinExistence type="predicted"/>
<evidence type="ECO:0008006" key="4">
    <source>
        <dbReference type="Google" id="ProtNLM"/>
    </source>
</evidence>
<protein>
    <recommendedName>
        <fullName evidence="4">DUF3606 domain-containing protein</fullName>
    </recommendedName>
</protein>
<dbReference type="AlphaFoldDB" id="A0A841PP75"/>
<reference evidence="2 3" key="1">
    <citation type="submission" date="2020-08" db="EMBL/GenBank/DDBJ databases">
        <title>Genomic Encyclopedia of Type Strains, Phase IV (KMG-IV): sequencing the most valuable type-strain genomes for metagenomic binning, comparative biology and taxonomic classification.</title>
        <authorList>
            <person name="Goeker M."/>
        </authorList>
    </citation>
    <scope>NUCLEOTIDE SEQUENCE [LARGE SCALE GENOMIC DNA]</scope>
    <source>
        <strain evidence="2 3">DSM 100039</strain>
    </source>
</reference>
<feature type="region of interest" description="Disordered" evidence="1">
    <location>
        <begin position="1"/>
        <end position="45"/>
    </location>
</feature>
<dbReference type="RefSeq" id="WP_246461812.1">
    <property type="nucleotide sequence ID" value="NZ_JACHEF010000004.1"/>
</dbReference>
<dbReference type="EMBL" id="JACHEF010000004">
    <property type="protein sequence ID" value="MBB6411952.1"/>
    <property type="molecule type" value="Genomic_DNA"/>
</dbReference>
<comment type="caution">
    <text evidence="2">The sequence shown here is derived from an EMBL/GenBank/DDBJ whole genome shotgun (WGS) entry which is preliminary data.</text>
</comment>
<feature type="compositionally biased region" description="Basic and acidic residues" evidence="1">
    <location>
        <begin position="35"/>
        <end position="44"/>
    </location>
</feature>
<evidence type="ECO:0000256" key="1">
    <source>
        <dbReference type="SAM" id="MobiDB-lite"/>
    </source>
</evidence>
<accession>A0A841PP75</accession>
<sequence length="92" mass="10526">MAAKEAGLNTKDGQMRDDAPPPHSVEQPKSSYIADVKRRDRGDREEQEDFLVRFLARETGISESQARDLINMIGTDRASLLREARILSERRR</sequence>